<organism evidence="1 2">
    <name type="scientific">Segatella copri</name>
    <dbReference type="NCBI Taxonomy" id="165179"/>
    <lineage>
        <taxon>Bacteria</taxon>
        <taxon>Pseudomonadati</taxon>
        <taxon>Bacteroidota</taxon>
        <taxon>Bacteroidia</taxon>
        <taxon>Bacteroidales</taxon>
        <taxon>Prevotellaceae</taxon>
        <taxon>Segatella</taxon>
    </lineage>
</organism>
<evidence type="ECO:0008006" key="3">
    <source>
        <dbReference type="Google" id="ProtNLM"/>
    </source>
</evidence>
<protein>
    <recommendedName>
        <fullName evidence="3">CopG family transcriptional regulator</fullName>
    </recommendedName>
</protein>
<accession>A0A414YGF3</accession>
<evidence type="ECO:0000313" key="1">
    <source>
        <dbReference type="EMBL" id="RHH85289.1"/>
    </source>
</evidence>
<sequence>MGTNEEKTTKSWGGAREGCGRKKKCAKRMFFSATEETLDILNSLDGNKSDFINECILKAVRG</sequence>
<comment type="caution">
    <text evidence="1">The sequence shown here is derived from an EMBL/GenBank/DDBJ whole genome shotgun (WGS) entry which is preliminary data.</text>
</comment>
<proteinExistence type="predicted"/>
<dbReference type="RefSeq" id="WP_118253145.1">
    <property type="nucleotide sequence ID" value="NZ_JAQEAK010000021.1"/>
</dbReference>
<reference evidence="1 2" key="1">
    <citation type="submission" date="2018-08" db="EMBL/GenBank/DDBJ databases">
        <title>A genome reference for cultivated species of the human gut microbiota.</title>
        <authorList>
            <person name="Zou Y."/>
            <person name="Xue W."/>
            <person name="Luo G."/>
        </authorList>
    </citation>
    <scope>NUCLEOTIDE SEQUENCE [LARGE SCALE GENOMIC DNA]</scope>
    <source>
        <strain evidence="1 2">AM16-54</strain>
    </source>
</reference>
<gene>
    <name evidence="1" type="ORF">DW192_00750</name>
</gene>
<name>A0A414YGF3_9BACT</name>
<evidence type="ECO:0000313" key="2">
    <source>
        <dbReference type="Proteomes" id="UP000284548"/>
    </source>
</evidence>
<dbReference type="AlphaFoldDB" id="A0A414YGF3"/>
<dbReference type="EMBL" id="QRKB01000001">
    <property type="protein sequence ID" value="RHH85289.1"/>
    <property type="molecule type" value="Genomic_DNA"/>
</dbReference>
<dbReference type="Proteomes" id="UP000284548">
    <property type="component" value="Unassembled WGS sequence"/>
</dbReference>